<evidence type="ECO:0000313" key="2">
    <source>
        <dbReference type="Proteomes" id="UP000224567"/>
    </source>
</evidence>
<dbReference type="EMBL" id="MLFT02000012">
    <property type="protein sequence ID" value="PHT31773.1"/>
    <property type="molecule type" value="Genomic_DNA"/>
</dbReference>
<gene>
    <name evidence="1" type="ORF">CQW23_28110</name>
</gene>
<proteinExistence type="predicted"/>
<dbReference type="Proteomes" id="UP000224567">
    <property type="component" value="Unassembled WGS sequence"/>
</dbReference>
<dbReference type="AlphaFoldDB" id="A0A2G2VFM9"/>
<protein>
    <submittedName>
        <fullName evidence="1">Uncharacterized protein</fullName>
    </submittedName>
</protein>
<evidence type="ECO:0000313" key="1">
    <source>
        <dbReference type="EMBL" id="PHT31773.1"/>
    </source>
</evidence>
<comment type="caution">
    <text evidence="1">The sequence shown here is derived from an EMBL/GenBank/DDBJ whole genome shotgun (WGS) entry which is preliminary data.</text>
</comment>
<dbReference type="OrthoDB" id="603047at2759"/>
<dbReference type="PANTHER" id="PTHR34808:SF2">
    <property type="entry name" value="EXPRESSED PROTEIN"/>
    <property type="match status" value="1"/>
</dbReference>
<reference evidence="2" key="2">
    <citation type="journal article" date="2017" name="J. Anim. Genet.">
        <title>Multiple reference genome sequences of hot pepper reveal the massive evolution of plant disease resistance genes by retroduplication.</title>
        <authorList>
            <person name="Kim S."/>
            <person name="Park J."/>
            <person name="Yeom S.-I."/>
            <person name="Kim Y.-M."/>
            <person name="Seo E."/>
            <person name="Kim K.-T."/>
            <person name="Kim M.-S."/>
            <person name="Lee J.M."/>
            <person name="Cheong K."/>
            <person name="Shin H.-S."/>
            <person name="Kim S.-B."/>
            <person name="Han K."/>
            <person name="Lee J."/>
            <person name="Park M."/>
            <person name="Lee H.-A."/>
            <person name="Lee H.-Y."/>
            <person name="Lee Y."/>
            <person name="Oh S."/>
            <person name="Lee J.H."/>
            <person name="Choi E."/>
            <person name="Choi E."/>
            <person name="Lee S.E."/>
            <person name="Jeon J."/>
            <person name="Kim H."/>
            <person name="Choi G."/>
            <person name="Song H."/>
            <person name="Lee J."/>
            <person name="Lee S.-C."/>
            <person name="Kwon J.-K."/>
            <person name="Lee H.-Y."/>
            <person name="Koo N."/>
            <person name="Hong Y."/>
            <person name="Kim R.W."/>
            <person name="Kang W.-H."/>
            <person name="Huh J.H."/>
            <person name="Kang B.-C."/>
            <person name="Yang T.-J."/>
            <person name="Lee Y.-H."/>
            <person name="Bennetzen J.L."/>
            <person name="Choi D."/>
        </authorList>
    </citation>
    <scope>NUCLEOTIDE SEQUENCE [LARGE SCALE GENOMIC DNA]</scope>
    <source>
        <strain evidence="2">cv. PBC81</strain>
    </source>
</reference>
<keyword evidence="2" id="KW-1185">Reference proteome</keyword>
<accession>A0A2G2VFM9</accession>
<dbReference type="PANTHER" id="PTHR34808">
    <property type="entry name" value="EXPRESSED PROTEIN"/>
    <property type="match status" value="1"/>
</dbReference>
<sequence>MGGSSIVPLDRTSSIENEPRTLNLDQIQFARDAALYVINTRGLEEAMRIFTEGLEPVVHCVHDKEEVDALNECAEEFERLSNPLRINSETRDVATAPF</sequence>
<reference evidence="1 2" key="1">
    <citation type="journal article" date="2017" name="Genome Biol.">
        <title>New reference genome sequences of hot pepper reveal the massive evolution of plant disease-resistance genes by retroduplication.</title>
        <authorList>
            <person name="Kim S."/>
            <person name="Park J."/>
            <person name="Yeom S.I."/>
            <person name="Kim Y.M."/>
            <person name="Seo E."/>
            <person name="Kim K.T."/>
            <person name="Kim M.S."/>
            <person name="Lee J.M."/>
            <person name="Cheong K."/>
            <person name="Shin H.S."/>
            <person name="Kim S.B."/>
            <person name="Han K."/>
            <person name="Lee J."/>
            <person name="Park M."/>
            <person name="Lee H.A."/>
            <person name="Lee H.Y."/>
            <person name="Lee Y."/>
            <person name="Oh S."/>
            <person name="Lee J.H."/>
            <person name="Choi E."/>
            <person name="Choi E."/>
            <person name="Lee S.E."/>
            <person name="Jeon J."/>
            <person name="Kim H."/>
            <person name="Choi G."/>
            <person name="Song H."/>
            <person name="Lee J."/>
            <person name="Lee S.C."/>
            <person name="Kwon J.K."/>
            <person name="Lee H.Y."/>
            <person name="Koo N."/>
            <person name="Hong Y."/>
            <person name="Kim R.W."/>
            <person name="Kang W.H."/>
            <person name="Huh J.H."/>
            <person name="Kang B.C."/>
            <person name="Yang T.J."/>
            <person name="Lee Y.H."/>
            <person name="Bennetzen J.L."/>
            <person name="Choi D."/>
        </authorList>
    </citation>
    <scope>NUCLEOTIDE SEQUENCE [LARGE SCALE GENOMIC DNA]</scope>
    <source>
        <strain evidence="2">cv. PBC81</strain>
    </source>
</reference>
<name>A0A2G2VFM9_CAPBA</name>
<organism evidence="1 2">
    <name type="scientific">Capsicum baccatum</name>
    <name type="common">Peruvian pepper</name>
    <dbReference type="NCBI Taxonomy" id="33114"/>
    <lineage>
        <taxon>Eukaryota</taxon>
        <taxon>Viridiplantae</taxon>
        <taxon>Streptophyta</taxon>
        <taxon>Embryophyta</taxon>
        <taxon>Tracheophyta</taxon>
        <taxon>Spermatophyta</taxon>
        <taxon>Magnoliopsida</taxon>
        <taxon>eudicotyledons</taxon>
        <taxon>Gunneridae</taxon>
        <taxon>Pentapetalae</taxon>
        <taxon>asterids</taxon>
        <taxon>lamiids</taxon>
        <taxon>Solanales</taxon>
        <taxon>Solanaceae</taxon>
        <taxon>Solanoideae</taxon>
        <taxon>Capsiceae</taxon>
        <taxon>Capsicum</taxon>
    </lineage>
</organism>